<dbReference type="InterPro" id="IPR036388">
    <property type="entry name" value="WH-like_DNA-bd_sf"/>
</dbReference>
<dbReference type="Gene3D" id="1.10.10.10">
    <property type="entry name" value="Winged helix-like DNA-binding domain superfamily/Winged helix DNA-binding domain"/>
    <property type="match status" value="1"/>
</dbReference>
<dbReference type="GO" id="GO:0003677">
    <property type="term" value="F:DNA binding"/>
    <property type="evidence" value="ECO:0007669"/>
    <property type="project" value="UniProtKB-KW"/>
</dbReference>
<dbReference type="RefSeq" id="WP_039678305.1">
    <property type="nucleotide sequence ID" value="NZ_JAWGXO010000010.1"/>
</dbReference>
<dbReference type="PRINTS" id="PR00598">
    <property type="entry name" value="HTHMARR"/>
</dbReference>
<evidence type="ECO:0000313" key="6">
    <source>
        <dbReference type="Proteomes" id="UP000031189"/>
    </source>
</evidence>
<evidence type="ECO:0000256" key="3">
    <source>
        <dbReference type="ARBA" id="ARBA00023163"/>
    </source>
</evidence>
<dbReference type="EMBL" id="JWHR01000031">
    <property type="protein sequence ID" value="KHS58471.1"/>
    <property type="molecule type" value="Genomic_DNA"/>
</dbReference>
<evidence type="ECO:0000256" key="1">
    <source>
        <dbReference type="ARBA" id="ARBA00023015"/>
    </source>
</evidence>
<reference evidence="5 6" key="1">
    <citation type="submission" date="2014-12" db="EMBL/GenBank/DDBJ databases">
        <title>Draft genome sequence of Terrisporobacter sp. 08-306576, isolated from the blood culture of a bacteremia patient.</title>
        <authorList>
            <person name="Lund L.C."/>
            <person name="Sydenham T.V."/>
            <person name="Hogh S.V."/>
            <person name="Skov M.N."/>
            <person name="Kemp M."/>
            <person name="Justesen U.S."/>
        </authorList>
    </citation>
    <scope>NUCLEOTIDE SEQUENCE [LARGE SCALE GENOMIC DNA]</scope>
    <source>
        <strain evidence="5 6">08-306576</strain>
    </source>
</reference>
<gene>
    <name evidence="5" type="ORF">QX51_02335</name>
</gene>
<keyword evidence="3" id="KW-0804">Transcription</keyword>
<dbReference type="PANTHER" id="PTHR42756:SF1">
    <property type="entry name" value="TRANSCRIPTIONAL REPRESSOR OF EMRAB OPERON"/>
    <property type="match status" value="1"/>
</dbReference>
<dbReference type="SUPFAM" id="SSF46785">
    <property type="entry name" value="Winged helix' DNA-binding domain"/>
    <property type="match status" value="1"/>
</dbReference>
<dbReference type="InterPro" id="IPR000835">
    <property type="entry name" value="HTH_MarR-typ"/>
</dbReference>
<dbReference type="AlphaFoldDB" id="A0A0B3VNU1"/>
<evidence type="ECO:0000313" key="5">
    <source>
        <dbReference type="EMBL" id="KHS58471.1"/>
    </source>
</evidence>
<keyword evidence="6" id="KW-1185">Reference proteome</keyword>
<evidence type="ECO:0000256" key="2">
    <source>
        <dbReference type="ARBA" id="ARBA00023125"/>
    </source>
</evidence>
<protein>
    <recommendedName>
        <fullName evidence="4">HTH marR-type domain-containing protein</fullName>
    </recommendedName>
</protein>
<keyword evidence="2" id="KW-0238">DNA-binding</keyword>
<dbReference type="GO" id="GO:0003700">
    <property type="term" value="F:DNA-binding transcription factor activity"/>
    <property type="evidence" value="ECO:0007669"/>
    <property type="project" value="InterPro"/>
</dbReference>
<dbReference type="PANTHER" id="PTHR42756">
    <property type="entry name" value="TRANSCRIPTIONAL REGULATOR, MARR"/>
    <property type="match status" value="1"/>
</dbReference>
<accession>A0A0B3VNU1</accession>
<dbReference type="Pfam" id="PF12802">
    <property type="entry name" value="MarR_2"/>
    <property type="match status" value="1"/>
</dbReference>
<dbReference type="PROSITE" id="PS50995">
    <property type="entry name" value="HTH_MARR_2"/>
    <property type="match status" value="1"/>
</dbReference>
<feature type="domain" description="HTH marR-type" evidence="4">
    <location>
        <begin position="6"/>
        <end position="144"/>
    </location>
</feature>
<keyword evidence="1" id="KW-0805">Transcription regulation</keyword>
<proteinExistence type="predicted"/>
<dbReference type="Proteomes" id="UP000031189">
    <property type="component" value="Unassembled WGS sequence"/>
</dbReference>
<dbReference type="InterPro" id="IPR036390">
    <property type="entry name" value="WH_DNA-bd_sf"/>
</dbReference>
<comment type="caution">
    <text evidence="5">The sequence shown here is derived from an EMBL/GenBank/DDBJ whole genome shotgun (WGS) entry which is preliminary data.</text>
</comment>
<organism evidence="5 6">
    <name type="scientific">Terrisporobacter othiniensis</name>
    <dbReference type="NCBI Taxonomy" id="1577792"/>
    <lineage>
        <taxon>Bacteria</taxon>
        <taxon>Bacillati</taxon>
        <taxon>Bacillota</taxon>
        <taxon>Clostridia</taxon>
        <taxon>Peptostreptococcales</taxon>
        <taxon>Peptostreptococcaceae</taxon>
        <taxon>Terrisporobacter</taxon>
    </lineage>
</organism>
<dbReference type="STRING" id="1577792.QX51_02335"/>
<dbReference type="SMART" id="SM00347">
    <property type="entry name" value="HTH_MARR"/>
    <property type="match status" value="1"/>
</dbReference>
<name>A0A0B3VNU1_9FIRM</name>
<dbReference type="OrthoDB" id="384891at2"/>
<sequence>MINKNKLKLGLHISKINHIVSRKMDSAVISAIDDNLTVSQAYVIDFIIMKGENQEIFQKDLEKEFDLKRSSISLMLNNMEKNNLIKRMAVSEDARLKQIILTDKSRKLYEEISKAIDSIENKLCQNITPEEIKVFQIVLDKIRNNLE</sequence>
<evidence type="ECO:0000259" key="4">
    <source>
        <dbReference type="PROSITE" id="PS50995"/>
    </source>
</evidence>